<sequence>MADITNSANQERSMPDFSDPRKWKLLSACPLCGASHLSLKVTARDRHYGNPGTFKVMECGECGVYFLNPMPTPDYLSSAYPDNYYAHALKASEAPQGLIRRVKKILRTVLFNRKTKDPEFSSPGRVLDVGSGYGVFLSQMKRDGWEVYGVEPDCEAAARGRQEGLNIFGGFIEQAQFPSDYFDYVRSNHSFEHVHNPRELLREMRRVIKPTGYLFIGVPNVRGLAARIFGTYWWYLGAPVHTFGYCPRTLRALLESEGFSVESVKYNSEYAGIFGSLQIYLNRNNGRMSNDGRVIHSRVLMVAGHWAGRLLDLLRAGDCIEVIARRR</sequence>
<keyword evidence="2" id="KW-1185">Reference proteome</keyword>
<gene>
    <name evidence="1" type="ORF">MOP44_04965</name>
</gene>
<protein>
    <submittedName>
        <fullName evidence="1">Class I SAM-dependent methyltransferase</fullName>
    </submittedName>
</protein>
<dbReference type="GO" id="GO:0032259">
    <property type="term" value="P:methylation"/>
    <property type="evidence" value="ECO:0007669"/>
    <property type="project" value="UniProtKB-KW"/>
</dbReference>
<evidence type="ECO:0000313" key="1">
    <source>
        <dbReference type="EMBL" id="UWZ85291.1"/>
    </source>
</evidence>
<reference evidence="1" key="1">
    <citation type="submission" date="2021-04" db="EMBL/GenBank/DDBJ databases">
        <title>Phylogenetic analysis of Acidobacteriaceae.</title>
        <authorList>
            <person name="Qiu L."/>
            <person name="Zhang Q."/>
        </authorList>
    </citation>
    <scope>NUCLEOTIDE SEQUENCE</scope>
    <source>
        <strain evidence="1">DSM 25168</strain>
    </source>
</reference>
<dbReference type="Gene3D" id="3.40.50.150">
    <property type="entry name" value="Vaccinia Virus protein VP39"/>
    <property type="match status" value="1"/>
</dbReference>
<dbReference type="Proteomes" id="UP001059380">
    <property type="component" value="Chromosome"/>
</dbReference>
<accession>A0A9J7BR42</accession>
<dbReference type="Pfam" id="PF13489">
    <property type="entry name" value="Methyltransf_23"/>
    <property type="match status" value="1"/>
</dbReference>
<dbReference type="CDD" id="cd02440">
    <property type="entry name" value="AdoMet_MTases"/>
    <property type="match status" value="1"/>
</dbReference>
<dbReference type="EMBL" id="CP093313">
    <property type="protein sequence ID" value="UWZ85291.1"/>
    <property type="molecule type" value="Genomic_DNA"/>
</dbReference>
<dbReference type="PANTHER" id="PTHR43861:SF6">
    <property type="entry name" value="METHYLTRANSFERASE TYPE 11"/>
    <property type="match status" value="1"/>
</dbReference>
<dbReference type="InterPro" id="IPR029063">
    <property type="entry name" value="SAM-dependent_MTases_sf"/>
</dbReference>
<dbReference type="AlphaFoldDB" id="A0A9J7BR42"/>
<name>A0A9J7BR42_9BACT</name>
<proteinExistence type="predicted"/>
<evidence type="ECO:0000313" key="2">
    <source>
        <dbReference type="Proteomes" id="UP001059380"/>
    </source>
</evidence>
<dbReference type="GO" id="GO:0008168">
    <property type="term" value="F:methyltransferase activity"/>
    <property type="evidence" value="ECO:0007669"/>
    <property type="project" value="UniProtKB-KW"/>
</dbReference>
<dbReference type="PANTHER" id="PTHR43861">
    <property type="entry name" value="TRANS-ACONITATE 2-METHYLTRANSFERASE-RELATED"/>
    <property type="match status" value="1"/>
</dbReference>
<dbReference type="RefSeq" id="WP_260794809.1">
    <property type="nucleotide sequence ID" value="NZ_CP093313.1"/>
</dbReference>
<organism evidence="1 2">
    <name type="scientific">Occallatibacter riparius</name>
    <dbReference type="NCBI Taxonomy" id="1002689"/>
    <lineage>
        <taxon>Bacteria</taxon>
        <taxon>Pseudomonadati</taxon>
        <taxon>Acidobacteriota</taxon>
        <taxon>Terriglobia</taxon>
        <taxon>Terriglobales</taxon>
        <taxon>Acidobacteriaceae</taxon>
        <taxon>Occallatibacter</taxon>
    </lineage>
</organism>
<dbReference type="KEGG" id="orp:MOP44_04965"/>
<keyword evidence="1" id="KW-0808">Transferase</keyword>
<keyword evidence="1" id="KW-0489">Methyltransferase</keyword>
<dbReference type="SUPFAM" id="SSF53335">
    <property type="entry name" value="S-adenosyl-L-methionine-dependent methyltransferases"/>
    <property type="match status" value="1"/>
</dbReference>